<organism evidence="2 3">
    <name type="scientific">Coptis chinensis</name>
    <dbReference type="NCBI Taxonomy" id="261450"/>
    <lineage>
        <taxon>Eukaryota</taxon>
        <taxon>Viridiplantae</taxon>
        <taxon>Streptophyta</taxon>
        <taxon>Embryophyta</taxon>
        <taxon>Tracheophyta</taxon>
        <taxon>Spermatophyta</taxon>
        <taxon>Magnoliopsida</taxon>
        <taxon>Ranunculales</taxon>
        <taxon>Ranunculaceae</taxon>
        <taxon>Coptidoideae</taxon>
        <taxon>Coptis</taxon>
    </lineage>
</organism>
<dbReference type="OrthoDB" id="1710356at2759"/>
<evidence type="ECO:0000313" key="3">
    <source>
        <dbReference type="Proteomes" id="UP000631114"/>
    </source>
</evidence>
<name>A0A835LUU4_9MAGN</name>
<dbReference type="PANTHER" id="PTHR31373:SF27">
    <property type="entry name" value="TROVE DOMAIN-CONTAINING PROTEIN"/>
    <property type="match status" value="1"/>
</dbReference>
<proteinExistence type="predicted"/>
<evidence type="ECO:0000259" key="1">
    <source>
        <dbReference type="Pfam" id="PF11443"/>
    </source>
</evidence>
<sequence length="113" mass="13130">MLKEMRIGSVRGTTNHRKEILAPLRQVLELPEIYLSSKKWDSLPYNRVASIAMSNYKKHFLKHDENRFNEFLGKVERGEAKIAVGALFPHHIIKLKRRGRMMVVVLQSCSGRE</sequence>
<dbReference type="Pfam" id="PF11443">
    <property type="entry name" value="DUF2828"/>
    <property type="match status" value="1"/>
</dbReference>
<comment type="caution">
    <text evidence="2">The sequence shown here is derived from an EMBL/GenBank/DDBJ whole genome shotgun (WGS) entry which is preliminary data.</text>
</comment>
<reference evidence="2 3" key="1">
    <citation type="submission" date="2020-10" db="EMBL/GenBank/DDBJ databases">
        <title>The Coptis chinensis genome and diversification of protoberbering-type alkaloids.</title>
        <authorList>
            <person name="Wang B."/>
            <person name="Shu S."/>
            <person name="Song C."/>
            <person name="Liu Y."/>
        </authorList>
    </citation>
    <scope>NUCLEOTIDE SEQUENCE [LARGE SCALE GENOMIC DNA]</scope>
    <source>
        <strain evidence="2">HL-2020</strain>
        <tissue evidence="2">Leaf</tissue>
    </source>
</reference>
<dbReference type="InterPro" id="IPR011205">
    <property type="entry name" value="UCP015417_vWA"/>
</dbReference>
<accession>A0A835LUU4</accession>
<keyword evidence="3" id="KW-1185">Reference proteome</keyword>
<dbReference type="InterPro" id="IPR058580">
    <property type="entry name" value="DUF2828"/>
</dbReference>
<gene>
    <name evidence="2" type="ORF">IFM89_018524</name>
</gene>
<feature type="domain" description="DUF2828" evidence="1">
    <location>
        <begin position="15"/>
        <end position="96"/>
    </location>
</feature>
<dbReference type="Proteomes" id="UP000631114">
    <property type="component" value="Unassembled WGS sequence"/>
</dbReference>
<dbReference type="AlphaFoldDB" id="A0A835LUU4"/>
<dbReference type="PANTHER" id="PTHR31373">
    <property type="entry name" value="OS06G0652100 PROTEIN"/>
    <property type="match status" value="1"/>
</dbReference>
<evidence type="ECO:0000313" key="2">
    <source>
        <dbReference type="EMBL" id="KAF9605797.1"/>
    </source>
</evidence>
<protein>
    <recommendedName>
        <fullName evidence="1">DUF2828 domain-containing protein</fullName>
    </recommendedName>
</protein>
<dbReference type="EMBL" id="JADFTS010000005">
    <property type="protein sequence ID" value="KAF9605797.1"/>
    <property type="molecule type" value="Genomic_DNA"/>
</dbReference>